<dbReference type="PANTHER" id="PTHR30163">
    <property type="entry name" value="MEMBRANE-BOUND LYTIC MUREIN TRANSGLYCOSYLASE B"/>
    <property type="match status" value="1"/>
</dbReference>
<name>A0ABU1USH3_9GAMM</name>
<reference evidence="3 4" key="1">
    <citation type="submission" date="2023-07" db="EMBL/GenBank/DDBJ databases">
        <title>Sorghum-associated microbial communities from plants grown in Nebraska, USA.</title>
        <authorList>
            <person name="Schachtman D."/>
        </authorList>
    </citation>
    <scope>NUCLEOTIDE SEQUENCE [LARGE SCALE GENOMIC DNA]</scope>
    <source>
        <strain evidence="3 4">BE190</strain>
    </source>
</reference>
<dbReference type="Pfam" id="PF13406">
    <property type="entry name" value="SLT_2"/>
    <property type="match status" value="1"/>
</dbReference>
<dbReference type="Proteomes" id="UP001253595">
    <property type="component" value="Unassembled WGS sequence"/>
</dbReference>
<feature type="chain" id="PRO_5046982749" evidence="1">
    <location>
        <begin position="26"/>
        <end position="346"/>
    </location>
</feature>
<organism evidence="3 4">
    <name type="scientific">Cellvibrio fibrivorans</name>
    <dbReference type="NCBI Taxonomy" id="126350"/>
    <lineage>
        <taxon>Bacteria</taxon>
        <taxon>Pseudomonadati</taxon>
        <taxon>Pseudomonadota</taxon>
        <taxon>Gammaproteobacteria</taxon>
        <taxon>Cellvibrionales</taxon>
        <taxon>Cellvibrionaceae</taxon>
        <taxon>Cellvibrio</taxon>
    </lineage>
</organism>
<dbReference type="SUPFAM" id="SSF53955">
    <property type="entry name" value="Lysozyme-like"/>
    <property type="match status" value="1"/>
</dbReference>
<dbReference type="NCBIfam" id="TIGR02282">
    <property type="entry name" value="MltB"/>
    <property type="match status" value="1"/>
</dbReference>
<dbReference type="Gene3D" id="1.10.8.350">
    <property type="entry name" value="Bacterial muramidase"/>
    <property type="match status" value="1"/>
</dbReference>
<sequence length="346" mass="38671">MLSFCYSVSKKCLSILAGASLSVIAAADYSQHPLAAGFVDEMVKQHGFTAEEITQWLSKAEKRQPILEAIARPAEKSKTWKEYRPIFIVPMRITNGVAFWNEHRAALTRAEKEYGVPAEIIVAIIGVETNYGKNTGSWYVIDALTTLAFDYPPRAPFFRSELVNYFILTREQKHNPLEFKGSYAGAMGYGQFMPSSYRNFAVDFSGDGFTDIWNNPTDAIGSVANYFKKHGWQTGKAVVVPARLTKARDTLLANESFNKVEPPSIKVSEWKKAGITSTKKIARNTPAIAIEFDGANGLEYWLGLQNFYTITRYNRSPMYAMAVYDLSLDIQQAMHNIDKLSAGAAH</sequence>
<gene>
    <name evidence="3" type="ORF">J2X05_000096</name>
</gene>
<proteinExistence type="predicted"/>
<dbReference type="CDD" id="cd13399">
    <property type="entry name" value="Slt35-like"/>
    <property type="match status" value="1"/>
</dbReference>
<dbReference type="InterPro" id="IPR023346">
    <property type="entry name" value="Lysozyme-like_dom_sf"/>
</dbReference>
<protein>
    <submittedName>
        <fullName evidence="3">Membrane-bound lytic murein transglycosylase B</fullName>
    </submittedName>
</protein>
<evidence type="ECO:0000313" key="3">
    <source>
        <dbReference type="EMBL" id="MDR7088093.1"/>
    </source>
</evidence>
<comment type="caution">
    <text evidence="3">The sequence shown here is derived from an EMBL/GenBank/DDBJ whole genome shotgun (WGS) entry which is preliminary data.</text>
</comment>
<dbReference type="Gene3D" id="1.10.530.10">
    <property type="match status" value="1"/>
</dbReference>
<accession>A0ABU1USH3</accession>
<dbReference type="EMBL" id="JAVDVX010000001">
    <property type="protein sequence ID" value="MDR7088093.1"/>
    <property type="molecule type" value="Genomic_DNA"/>
</dbReference>
<evidence type="ECO:0000256" key="1">
    <source>
        <dbReference type="SAM" id="SignalP"/>
    </source>
</evidence>
<keyword evidence="1" id="KW-0732">Signal</keyword>
<feature type="domain" description="Transglycosylase SLT" evidence="2">
    <location>
        <begin position="32"/>
        <end position="327"/>
    </location>
</feature>
<dbReference type="PANTHER" id="PTHR30163:SF9">
    <property type="entry name" value="MEMBRANE-BOUND LYTIC MUREIN TRANSGLYCOSYLASE B"/>
    <property type="match status" value="1"/>
</dbReference>
<feature type="signal peptide" evidence="1">
    <location>
        <begin position="1"/>
        <end position="25"/>
    </location>
</feature>
<evidence type="ECO:0000313" key="4">
    <source>
        <dbReference type="Proteomes" id="UP001253595"/>
    </source>
</evidence>
<dbReference type="InterPro" id="IPR031304">
    <property type="entry name" value="SLT_2"/>
</dbReference>
<keyword evidence="4" id="KW-1185">Reference proteome</keyword>
<dbReference type="InterPro" id="IPR011757">
    <property type="entry name" value="Lytic_transglycosylase_MltB"/>
</dbReference>
<evidence type="ECO:0000259" key="2">
    <source>
        <dbReference type="Pfam" id="PF13406"/>
    </source>
</evidence>
<dbReference type="RefSeq" id="WP_310067283.1">
    <property type="nucleotide sequence ID" value="NZ_JAVDVX010000001.1"/>
</dbReference>
<dbReference type="InterPro" id="IPR043426">
    <property type="entry name" value="MltB-like"/>
</dbReference>